<feature type="compositionally biased region" description="Basic and acidic residues" evidence="1">
    <location>
        <begin position="256"/>
        <end position="265"/>
    </location>
</feature>
<proteinExistence type="predicted"/>
<sequence length="285" mass="32954">MRIFLLPLTTRQALVFCQRITQKPASQRSILDKVNQKATDTWAKWERAEKGWQKQVVTYGNRALQRIPYQEWALKSFPPTNPDLQAENITEEKKFEVVYPGNIMQKEDVSKVLGRLARDRKQLHFNRFIGSLVGMPFTIPFALVPVVPNIPFFYVVYRCWSHWRALKGSDHLDFILDHRLFKTVSTPAIEGVYEQYAPYLKQSFEFVTRAQIEEGTVQKEQLLIPAGAHNTIAETLEAPELSGEIERAVWQIERASKKAEEDQKQKQASAPAQDGTADEKHEERR</sequence>
<organism evidence="2 3">
    <name type="scientific">Knufia fluminis</name>
    <dbReference type="NCBI Taxonomy" id="191047"/>
    <lineage>
        <taxon>Eukaryota</taxon>
        <taxon>Fungi</taxon>
        <taxon>Dikarya</taxon>
        <taxon>Ascomycota</taxon>
        <taxon>Pezizomycotina</taxon>
        <taxon>Eurotiomycetes</taxon>
        <taxon>Chaetothyriomycetidae</taxon>
        <taxon>Chaetothyriales</taxon>
        <taxon>Trichomeriaceae</taxon>
        <taxon>Knufia</taxon>
    </lineage>
</organism>
<evidence type="ECO:0000313" key="3">
    <source>
        <dbReference type="Proteomes" id="UP001316803"/>
    </source>
</evidence>
<dbReference type="EMBL" id="JAKLMC020000001">
    <property type="protein sequence ID" value="KAK5958223.1"/>
    <property type="molecule type" value="Genomic_DNA"/>
</dbReference>
<name>A0AAN8ESZ9_9EURO</name>
<comment type="caution">
    <text evidence="2">The sequence shown here is derived from an EMBL/GenBank/DDBJ whole genome shotgun (WGS) entry which is preliminary data.</text>
</comment>
<reference evidence="2 3" key="1">
    <citation type="submission" date="2022-12" db="EMBL/GenBank/DDBJ databases">
        <title>Genomic features and morphological characterization of a novel Knufia sp. strain isolated from spacecraft assembly facility.</title>
        <authorList>
            <person name="Teixeira M."/>
            <person name="Chander A.M."/>
            <person name="Stajich J.E."/>
            <person name="Venkateswaran K."/>
        </authorList>
    </citation>
    <scope>NUCLEOTIDE SEQUENCE [LARGE SCALE GENOMIC DNA]</scope>
    <source>
        <strain evidence="2 3">FJI-L2-BK-P2</strain>
    </source>
</reference>
<gene>
    <name evidence="2" type="ORF">OHC33_000065</name>
</gene>
<dbReference type="InterPro" id="IPR018786">
    <property type="entry name" value="Mit_KHE1"/>
</dbReference>
<accession>A0AAN8ESZ9</accession>
<dbReference type="Pfam" id="PF10173">
    <property type="entry name" value="Mit_KHE1"/>
    <property type="match status" value="1"/>
</dbReference>
<dbReference type="Proteomes" id="UP001316803">
    <property type="component" value="Unassembled WGS sequence"/>
</dbReference>
<dbReference type="PANTHER" id="PTHR28062">
    <property type="entry name" value="K+-H+ EXCHANGE-LIKE PROTEIN"/>
    <property type="match status" value="1"/>
</dbReference>
<dbReference type="GO" id="GO:1902600">
    <property type="term" value="P:proton transmembrane transport"/>
    <property type="evidence" value="ECO:0007669"/>
    <property type="project" value="TreeGrafter"/>
</dbReference>
<evidence type="ECO:0000256" key="1">
    <source>
        <dbReference type="SAM" id="MobiDB-lite"/>
    </source>
</evidence>
<dbReference type="GO" id="GO:0006813">
    <property type="term" value="P:potassium ion transport"/>
    <property type="evidence" value="ECO:0007669"/>
    <property type="project" value="TreeGrafter"/>
</dbReference>
<keyword evidence="3" id="KW-1185">Reference proteome</keyword>
<dbReference type="PANTHER" id="PTHR28062:SF1">
    <property type="entry name" value="TRANSMEMBRANE PROTEIN"/>
    <property type="match status" value="1"/>
</dbReference>
<dbReference type="GO" id="GO:0005743">
    <property type="term" value="C:mitochondrial inner membrane"/>
    <property type="evidence" value="ECO:0007669"/>
    <property type="project" value="TreeGrafter"/>
</dbReference>
<evidence type="ECO:0000313" key="2">
    <source>
        <dbReference type="EMBL" id="KAK5958223.1"/>
    </source>
</evidence>
<protein>
    <recommendedName>
        <fullName evidence="4">Mitochondrial K+-H+ exchange-related-domain-containing protein</fullName>
    </recommendedName>
</protein>
<dbReference type="AlphaFoldDB" id="A0AAN8ESZ9"/>
<evidence type="ECO:0008006" key="4">
    <source>
        <dbReference type="Google" id="ProtNLM"/>
    </source>
</evidence>
<feature type="region of interest" description="Disordered" evidence="1">
    <location>
        <begin position="256"/>
        <end position="285"/>
    </location>
</feature>